<sequence>MLNLNVIAPAEPSDASAIKNGRWSPTQRLLLVAWLVLGLLPWTLQLRSYAKFIRPHKVPENIVVPSNSLKLTEKLTEICPVEAYILAGVWWNLEATHYYTTDHDVVCHAVMPQYNLHGNYLIGSFKTTPFRTSSPSCKNASFPINMYLYHGSIGLYSSTTPWKARSAPRIEVRIMGMEFGTYDINGVLLTRDTGSRELRLSYWYCGIGSLWLVYRSLILRQNYGRKCKEMGEKLHQGGAVVFVQESLRLSAHGATNYQRCALLYLVMTDLFLLIANEGWATRVRYASLGYNLSGLILLLFEMLESTRWLSEKWRLRIKILFFSYEAVLLGELVSALAFQKFLTGLNRSDLKTSKVIALAASYYVWSLVGHGVIALVSIAIILSVRILCALTYVWLVHRSFAVLSEPCCIDTVLGVRSELCC</sequence>
<evidence type="ECO:0000313" key="3">
    <source>
        <dbReference type="Proteomes" id="UP001632037"/>
    </source>
</evidence>
<comment type="caution">
    <text evidence="2">The sequence shown here is derived from an EMBL/GenBank/DDBJ whole genome shotgun (WGS) entry which is preliminary data.</text>
</comment>
<organism evidence="2 3">
    <name type="scientific">Phytophthora oleae</name>
    <dbReference type="NCBI Taxonomy" id="2107226"/>
    <lineage>
        <taxon>Eukaryota</taxon>
        <taxon>Sar</taxon>
        <taxon>Stramenopiles</taxon>
        <taxon>Oomycota</taxon>
        <taxon>Peronosporomycetes</taxon>
        <taxon>Peronosporales</taxon>
        <taxon>Peronosporaceae</taxon>
        <taxon>Phytophthora</taxon>
    </lineage>
</organism>
<dbReference type="Proteomes" id="UP001632037">
    <property type="component" value="Unassembled WGS sequence"/>
</dbReference>
<keyword evidence="3" id="KW-1185">Reference proteome</keyword>
<dbReference type="EMBL" id="JBIMZQ010000006">
    <property type="protein sequence ID" value="KAL3671169.1"/>
    <property type="molecule type" value="Genomic_DNA"/>
</dbReference>
<evidence type="ECO:0000256" key="1">
    <source>
        <dbReference type="SAM" id="Phobius"/>
    </source>
</evidence>
<keyword evidence="1" id="KW-1133">Transmembrane helix</keyword>
<name>A0ABD3FZT8_9STRA</name>
<feature type="transmembrane region" description="Helical" evidence="1">
    <location>
        <begin position="362"/>
        <end position="395"/>
    </location>
</feature>
<protein>
    <recommendedName>
        <fullName evidence="4">Intimal thickness related receptor IRP domain-containing protein</fullName>
    </recommendedName>
</protein>
<accession>A0ABD3FZT8</accession>
<keyword evidence="1" id="KW-0472">Membrane</keyword>
<keyword evidence="1" id="KW-0812">Transmembrane</keyword>
<dbReference type="AlphaFoldDB" id="A0ABD3FZT8"/>
<evidence type="ECO:0000313" key="2">
    <source>
        <dbReference type="EMBL" id="KAL3671169.1"/>
    </source>
</evidence>
<feature type="transmembrane region" description="Helical" evidence="1">
    <location>
        <begin position="315"/>
        <end position="342"/>
    </location>
</feature>
<proteinExistence type="predicted"/>
<evidence type="ECO:0008006" key="4">
    <source>
        <dbReference type="Google" id="ProtNLM"/>
    </source>
</evidence>
<gene>
    <name evidence="2" type="ORF">V7S43_004350</name>
</gene>
<reference evidence="2 3" key="1">
    <citation type="submission" date="2024-09" db="EMBL/GenBank/DDBJ databases">
        <title>Genome sequencing and assembly of Phytophthora oleae, isolate VK10A, causative agent of rot of olive drupes.</title>
        <authorList>
            <person name="Conti Taguali S."/>
            <person name="Riolo M."/>
            <person name="La Spada F."/>
            <person name="Cacciola S.O."/>
            <person name="Dionisio G."/>
        </authorList>
    </citation>
    <scope>NUCLEOTIDE SEQUENCE [LARGE SCALE GENOMIC DNA]</scope>
    <source>
        <strain evidence="2 3">VK10A</strain>
    </source>
</reference>